<reference evidence="11" key="1">
    <citation type="submission" date="2022-04" db="EMBL/GenBank/DDBJ databases">
        <title>Desulfatitalea alkaliphila sp. nov., a novel anaerobic sulfate-reducing bacterium isolated from terrestrial mud volcano, Taman Peninsula, Russia.</title>
        <authorList>
            <person name="Khomyakova M.A."/>
            <person name="Merkel A.Y."/>
            <person name="Slobodkin A.I."/>
        </authorList>
    </citation>
    <scope>NUCLEOTIDE SEQUENCE</scope>
    <source>
        <strain evidence="11">M08but</strain>
    </source>
</reference>
<dbReference type="Gene3D" id="3.30.1370.120">
    <property type="match status" value="1"/>
</dbReference>
<keyword evidence="4" id="KW-0732">Signal</keyword>
<evidence type="ECO:0000256" key="2">
    <source>
        <dbReference type="ARBA" id="ARBA00022448"/>
    </source>
</evidence>
<accession>A0AA41UJL9</accession>
<dbReference type="NCBIfam" id="TIGR02515">
    <property type="entry name" value="IV_pilus_PilQ"/>
    <property type="match status" value="1"/>
</dbReference>
<dbReference type="InterPro" id="IPR011662">
    <property type="entry name" value="Secretin/TonB_short_N"/>
</dbReference>
<dbReference type="PRINTS" id="PR00811">
    <property type="entry name" value="BCTERIALGSPD"/>
</dbReference>
<dbReference type="GO" id="GO:0009279">
    <property type="term" value="C:cell outer membrane"/>
    <property type="evidence" value="ECO:0007669"/>
    <property type="project" value="UniProtKB-SubCell"/>
</dbReference>
<feature type="domain" description="Secretin/TonB short N-terminal" evidence="10">
    <location>
        <begin position="402"/>
        <end position="451"/>
    </location>
</feature>
<evidence type="ECO:0000313" key="12">
    <source>
        <dbReference type="Proteomes" id="UP001165427"/>
    </source>
</evidence>
<evidence type="ECO:0000256" key="8">
    <source>
        <dbReference type="RuleBase" id="RU004003"/>
    </source>
</evidence>
<evidence type="ECO:0000256" key="7">
    <source>
        <dbReference type="ARBA" id="ARBA00023237"/>
    </source>
</evidence>
<keyword evidence="12" id="KW-1185">Reference proteome</keyword>
<dbReference type="InterPro" id="IPR049371">
    <property type="entry name" value="GspD-like_N0"/>
</dbReference>
<dbReference type="AlphaFoldDB" id="A0AA41UJL9"/>
<dbReference type="InterPro" id="IPR038591">
    <property type="entry name" value="NolW-like_sf"/>
</dbReference>
<dbReference type="InterPro" id="IPR021731">
    <property type="entry name" value="AMIN_dom"/>
</dbReference>
<sequence length="782" mass="85197">MKTLRANIAALVIVTFGLTAILFGCASQTGPGQAADAAAPARLTAISAVSAVTMPDEIRVSVTADGPLTFSSLKQPDPPAVVLYLPETSVAETRVAQPEGIELIRGITARQGNGQTTARIEVQLAADLPYIAVQEGNSIQLSFDRATADRAMAAAAAPTATPVVQPVASAAQPTRTVAPQTSGQTRASGTAWVNKIDFLSESDGKSTLVVCTTQPVDFRIQKQGPQRMEIQLLNTRIPSYRQRPLITTRFNSAVDRVLPVQPDKDKSESVITIELRESVPYVAEQADNLLFVYFDPSAVPPKPLEQAQLPAWQKVLSGKDGEMFTEQVATAQDRKALTALPDARGEEPLIDPLEMDLSREDMEIRALLSPQRRTFSGEKIALDFYETDIKNVFRILREVSGQNFAIDRDVSGRVTMSLDKPVPWDQVLDLVLRMNQLGMVQEGDIVRIATAETLKREEDLRRSQLESLRKAREEVKALEPLITRYIPVSYSNAQSEIRPHIENVLTKGRGSVTVDTKNNQIIVTDTQAVVRQAQDIVRRIDKVTSQVVIEARVVEVSTNFSRELGITWDLTHGPGLLGDWAIGTDMAMNFPSQGGSNIGISFARLTGVPFVLNAQLNALETTGDGRILSSPRIMTLDNKTARIKQGVEYPYLERDSAGGSSVKFKNIDLLLEVTPQVTPDDRIAMTIFITKNDVAGITAGVPSVATNEAETELLVNDGDTIVIGGIIKTSEATGQDSFPGLGRIPVLGWLFKNTSRTKQNSELLIFITPRIVQLEQAVATMQ</sequence>
<evidence type="ECO:0000256" key="9">
    <source>
        <dbReference type="RuleBase" id="RU004004"/>
    </source>
</evidence>
<dbReference type="Gene3D" id="2.60.40.3500">
    <property type="match status" value="1"/>
</dbReference>
<dbReference type="GO" id="GO:0009306">
    <property type="term" value="P:protein secretion"/>
    <property type="evidence" value="ECO:0007669"/>
    <property type="project" value="InterPro"/>
</dbReference>
<evidence type="ECO:0000256" key="6">
    <source>
        <dbReference type="ARBA" id="ARBA00023136"/>
    </source>
</evidence>
<dbReference type="Pfam" id="PF00263">
    <property type="entry name" value="Secretin"/>
    <property type="match status" value="1"/>
</dbReference>
<keyword evidence="6" id="KW-0472">Membrane</keyword>
<comment type="caution">
    <text evidence="11">The sequence shown here is derived from an EMBL/GenBank/DDBJ whole genome shotgun (WGS) entry which is preliminary data.</text>
</comment>
<dbReference type="InterPro" id="IPR001775">
    <property type="entry name" value="GspD/PilQ"/>
</dbReference>
<dbReference type="RefSeq" id="WP_246911992.1">
    <property type="nucleotide sequence ID" value="NZ_JALJRB010000020.1"/>
</dbReference>
<keyword evidence="2 9" id="KW-0813">Transport</keyword>
<evidence type="ECO:0000259" key="10">
    <source>
        <dbReference type="SMART" id="SM00965"/>
    </source>
</evidence>
<dbReference type="InterPro" id="IPR004846">
    <property type="entry name" value="T2SS/T3SS_dom"/>
</dbReference>
<evidence type="ECO:0000256" key="4">
    <source>
        <dbReference type="ARBA" id="ARBA00022729"/>
    </source>
</evidence>
<gene>
    <name evidence="11" type="primary">pilQ</name>
    <name evidence="11" type="ORF">MRX98_15965</name>
</gene>
<dbReference type="InterPro" id="IPR005644">
    <property type="entry name" value="NolW-like"/>
</dbReference>
<evidence type="ECO:0000256" key="3">
    <source>
        <dbReference type="ARBA" id="ARBA00022692"/>
    </source>
</evidence>
<dbReference type="PANTHER" id="PTHR30604:SF1">
    <property type="entry name" value="DNA UTILIZATION PROTEIN HOFQ"/>
    <property type="match status" value="1"/>
</dbReference>
<dbReference type="Pfam" id="PF11741">
    <property type="entry name" value="AMIN"/>
    <property type="match status" value="1"/>
</dbReference>
<keyword evidence="5" id="KW-0653">Protein transport</keyword>
<evidence type="ECO:0000313" key="11">
    <source>
        <dbReference type="EMBL" id="MCJ8502080.1"/>
    </source>
</evidence>
<evidence type="ECO:0000256" key="1">
    <source>
        <dbReference type="ARBA" id="ARBA00004370"/>
    </source>
</evidence>
<keyword evidence="3" id="KW-0812">Transmembrane</keyword>
<name>A0AA41UJL9_9BACT</name>
<dbReference type="Gene3D" id="3.30.1370.130">
    <property type="match status" value="1"/>
</dbReference>
<dbReference type="PANTHER" id="PTHR30604">
    <property type="entry name" value="PROTEIN TRANSPORT PROTEIN HOFQ"/>
    <property type="match status" value="1"/>
</dbReference>
<dbReference type="InterPro" id="IPR013355">
    <property type="entry name" value="Pilus_4_PilQ"/>
</dbReference>
<dbReference type="Pfam" id="PF03958">
    <property type="entry name" value="Secretin_N"/>
    <property type="match status" value="1"/>
</dbReference>
<dbReference type="SMART" id="SM00965">
    <property type="entry name" value="STN"/>
    <property type="match status" value="1"/>
</dbReference>
<dbReference type="EMBL" id="JALJRB010000020">
    <property type="protein sequence ID" value="MCJ8502080.1"/>
    <property type="molecule type" value="Genomic_DNA"/>
</dbReference>
<organism evidence="11 12">
    <name type="scientific">Desulfatitalea alkaliphila</name>
    <dbReference type="NCBI Taxonomy" id="2929485"/>
    <lineage>
        <taxon>Bacteria</taxon>
        <taxon>Pseudomonadati</taxon>
        <taxon>Thermodesulfobacteriota</taxon>
        <taxon>Desulfobacteria</taxon>
        <taxon>Desulfobacterales</taxon>
        <taxon>Desulfosarcinaceae</taxon>
        <taxon>Desulfatitalea</taxon>
    </lineage>
</organism>
<dbReference type="InterPro" id="IPR051808">
    <property type="entry name" value="Type_IV_pilus_biogenesis"/>
</dbReference>
<comment type="subcellular location">
    <subcellularLocation>
        <location evidence="9">Cell outer membrane</location>
    </subcellularLocation>
    <subcellularLocation>
        <location evidence="1">Membrane</location>
    </subcellularLocation>
</comment>
<comment type="similarity">
    <text evidence="8">Belongs to the bacterial secretin family.</text>
</comment>
<dbReference type="PROSITE" id="PS51257">
    <property type="entry name" value="PROKAR_LIPOPROTEIN"/>
    <property type="match status" value="1"/>
</dbReference>
<keyword evidence="7" id="KW-0998">Cell outer membrane</keyword>
<dbReference type="Pfam" id="PF21305">
    <property type="entry name" value="type_II_gspD_N0"/>
    <property type="match status" value="1"/>
</dbReference>
<protein>
    <submittedName>
        <fullName evidence="11">Type IV pilus secretin PilQ</fullName>
    </submittedName>
</protein>
<dbReference type="Proteomes" id="UP001165427">
    <property type="component" value="Unassembled WGS sequence"/>
</dbReference>
<evidence type="ECO:0000256" key="5">
    <source>
        <dbReference type="ARBA" id="ARBA00022927"/>
    </source>
</evidence>
<proteinExistence type="inferred from homology"/>